<dbReference type="PROSITE" id="PS50110">
    <property type="entry name" value="RESPONSE_REGULATORY"/>
    <property type="match status" value="1"/>
</dbReference>
<dbReference type="EMBL" id="CP046996">
    <property type="protein sequence ID" value="QHA01657.1"/>
    <property type="molecule type" value="Genomic_DNA"/>
</dbReference>
<dbReference type="Gene3D" id="3.40.50.2300">
    <property type="match status" value="1"/>
</dbReference>
<evidence type="ECO:0000256" key="2">
    <source>
        <dbReference type="ARBA" id="ARBA00024867"/>
    </source>
</evidence>
<sequence length="121" mass="13345">MARVLIVDDSAIMRRNLAAIMGRGGHEIIGEALNGMQALAEYGNLHPDIVTMDITMPLSDGIEALGKLLSRYPDARVVMISAINQKDRVFEAIKLGAKNYIIKPFEEDKVINIINQVLGLR</sequence>
<protein>
    <recommendedName>
        <fullName evidence="1">Stage 0 sporulation protein A homolog</fullName>
    </recommendedName>
</protein>
<dbReference type="GO" id="GO:0000160">
    <property type="term" value="P:phosphorelay signal transduction system"/>
    <property type="evidence" value="ECO:0007669"/>
    <property type="project" value="InterPro"/>
</dbReference>
<organism evidence="5 6">
    <name type="scientific">Dehalobacter restrictus</name>
    <dbReference type="NCBI Taxonomy" id="55583"/>
    <lineage>
        <taxon>Bacteria</taxon>
        <taxon>Bacillati</taxon>
        <taxon>Bacillota</taxon>
        <taxon>Clostridia</taxon>
        <taxon>Eubacteriales</taxon>
        <taxon>Desulfitobacteriaceae</taxon>
        <taxon>Dehalobacter</taxon>
    </lineage>
</organism>
<dbReference type="PANTHER" id="PTHR43228">
    <property type="entry name" value="TWO-COMPONENT RESPONSE REGULATOR"/>
    <property type="match status" value="1"/>
</dbReference>
<dbReference type="InterPro" id="IPR011006">
    <property type="entry name" value="CheY-like_superfamily"/>
</dbReference>
<dbReference type="PANTHER" id="PTHR43228:SF1">
    <property type="entry name" value="TWO-COMPONENT RESPONSE REGULATOR ARR22"/>
    <property type="match status" value="1"/>
</dbReference>
<keyword evidence="3" id="KW-0597">Phosphoprotein</keyword>
<gene>
    <name evidence="5" type="ORF">GQ588_13905</name>
</gene>
<evidence type="ECO:0000313" key="6">
    <source>
        <dbReference type="Proteomes" id="UP000430508"/>
    </source>
</evidence>
<dbReference type="Pfam" id="PF00072">
    <property type="entry name" value="Response_reg"/>
    <property type="match status" value="1"/>
</dbReference>
<dbReference type="AlphaFoldDB" id="A0A857DL23"/>
<name>A0A857DL23_9FIRM</name>
<dbReference type="Proteomes" id="UP000430508">
    <property type="component" value="Chromosome"/>
</dbReference>
<evidence type="ECO:0000259" key="4">
    <source>
        <dbReference type="PROSITE" id="PS50110"/>
    </source>
</evidence>
<dbReference type="SMART" id="SM00448">
    <property type="entry name" value="REC"/>
    <property type="match status" value="1"/>
</dbReference>
<evidence type="ECO:0000313" key="5">
    <source>
        <dbReference type="EMBL" id="QHA01657.1"/>
    </source>
</evidence>
<dbReference type="SUPFAM" id="SSF52172">
    <property type="entry name" value="CheY-like"/>
    <property type="match status" value="1"/>
</dbReference>
<evidence type="ECO:0000256" key="1">
    <source>
        <dbReference type="ARBA" id="ARBA00018672"/>
    </source>
</evidence>
<comment type="function">
    <text evidence="2">May play the central regulatory role in sporulation. It may be an element of the effector pathway responsible for the activation of sporulation genes in response to nutritional stress. Spo0A may act in concert with spo0H (a sigma factor) to control the expression of some genes that are critical to the sporulation process.</text>
</comment>
<reference evidence="5 6" key="1">
    <citation type="submission" date="2019-12" db="EMBL/GenBank/DDBJ databases">
        <title>Sequence classification of anaerobic respiratory reductive dehalogenases: First we see many, then we see few.</title>
        <authorList>
            <person name="Molenda O."/>
            <person name="Puentes Jacome L.A."/>
            <person name="Cao X."/>
            <person name="Nesbo C.L."/>
            <person name="Tang S."/>
            <person name="Morson N."/>
            <person name="Patron J."/>
            <person name="Lomheim L."/>
            <person name="Wishart D.S."/>
            <person name="Edwards E.A."/>
        </authorList>
    </citation>
    <scope>NUCLEOTIDE SEQUENCE [LARGE SCALE GENOMIC DNA]</scope>
    <source>
        <strain evidence="5 6">12DCA</strain>
    </source>
</reference>
<accession>A0A857DL23</accession>
<feature type="domain" description="Response regulatory" evidence="4">
    <location>
        <begin position="3"/>
        <end position="118"/>
    </location>
</feature>
<dbReference type="InterPro" id="IPR001789">
    <property type="entry name" value="Sig_transdc_resp-reg_receiver"/>
</dbReference>
<feature type="modified residue" description="4-aspartylphosphate" evidence="3">
    <location>
        <position position="53"/>
    </location>
</feature>
<dbReference type="InterPro" id="IPR052048">
    <property type="entry name" value="ST_Response_Regulator"/>
</dbReference>
<proteinExistence type="predicted"/>
<dbReference type="RefSeq" id="WP_158208616.1">
    <property type="nucleotide sequence ID" value="NZ_CP046996.1"/>
</dbReference>
<evidence type="ECO:0000256" key="3">
    <source>
        <dbReference type="PROSITE-ProRule" id="PRU00169"/>
    </source>
</evidence>